<dbReference type="Pfam" id="PF05935">
    <property type="entry name" value="Arylsulfotrans"/>
    <property type="match status" value="1"/>
</dbReference>
<dbReference type="SUPFAM" id="SSF50998">
    <property type="entry name" value="Quinoprotein alcohol dehydrogenase-like"/>
    <property type="match status" value="1"/>
</dbReference>
<protein>
    <submittedName>
        <fullName evidence="3">ArsR family transcriptional regulator</fullName>
    </submittedName>
</protein>
<evidence type="ECO:0000256" key="2">
    <source>
        <dbReference type="SAM" id="SignalP"/>
    </source>
</evidence>
<name>A0A4P8YR83_9ENTR</name>
<evidence type="ECO:0000313" key="4">
    <source>
        <dbReference type="Proteomes" id="UP000302163"/>
    </source>
</evidence>
<sequence>MGCACALLFSAAVSAGPGSFPTGTTYYDPLRAWNGYILFPGGDRKTHLIDMNGNEVKRWNNESFPPWPIDGAKGHLLVQLERQDKPEKAATPGNGMLNAVVGEMDWNGREVWRHGSQRKPLHQHHDIRRLDNGNTLIMGAAKRRLPGFDYPVIDNNIEEVTPEGKTVWRWWVGDHLDQLGFSPLQITLIKQSRDPDFLHFNTAAPLGENRWFDAGDRRFAPDNILVNSRNGNVAVIIDKKTKQVVWRIGPDYPPLKLGDPLPRPLDQMVGAHDVHMIGKGLPGAGNLLIFDNQGQAGFPPPRQGVFSASRVIEVNPKTRQIVWEYSAQQSGRAIWSFYSAFISNAQRLPNGNTLINEGQNGRFFQVTPRGRIVWEYVSPYFGKQMPKDNYVTNSVYRARMVDYRWAPAGTPRSETPVKVDCRRHPAAPGCAENQEGVRE</sequence>
<keyword evidence="4" id="KW-1185">Reference proteome</keyword>
<dbReference type="Proteomes" id="UP000302163">
    <property type="component" value="Chromosome"/>
</dbReference>
<dbReference type="InterPro" id="IPR010262">
    <property type="entry name" value="Arylsulfotransferase_bact"/>
</dbReference>
<gene>
    <name evidence="3" type="ORF">FEM41_02930</name>
</gene>
<dbReference type="PANTHER" id="PTHR35340:SF5">
    <property type="entry name" value="ASST-DOMAIN-CONTAINING PROTEIN"/>
    <property type="match status" value="1"/>
</dbReference>
<feature type="signal peptide" evidence="2">
    <location>
        <begin position="1"/>
        <end position="15"/>
    </location>
</feature>
<organism evidence="3 4">
    <name type="scientific">Jejubacter calystegiae</name>
    <dbReference type="NCBI Taxonomy" id="2579935"/>
    <lineage>
        <taxon>Bacteria</taxon>
        <taxon>Pseudomonadati</taxon>
        <taxon>Pseudomonadota</taxon>
        <taxon>Gammaproteobacteria</taxon>
        <taxon>Enterobacterales</taxon>
        <taxon>Enterobacteriaceae</taxon>
        <taxon>Jejubacter</taxon>
    </lineage>
</organism>
<dbReference type="PANTHER" id="PTHR35340">
    <property type="entry name" value="PQQ ENZYME REPEAT PROTEIN-RELATED"/>
    <property type="match status" value="1"/>
</dbReference>
<dbReference type="InterPro" id="IPR053143">
    <property type="entry name" value="Arylsulfate_ST"/>
</dbReference>
<dbReference type="AlphaFoldDB" id="A0A4P8YR83"/>
<feature type="region of interest" description="Disordered" evidence="1">
    <location>
        <begin position="411"/>
        <end position="439"/>
    </location>
</feature>
<dbReference type="OrthoDB" id="264813at2"/>
<evidence type="ECO:0000256" key="1">
    <source>
        <dbReference type="SAM" id="MobiDB-lite"/>
    </source>
</evidence>
<feature type="chain" id="PRO_5020504594" evidence="2">
    <location>
        <begin position="16"/>
        <end position="439"/>
    </location>
</feature>
<accession>A0A4P8YR83</accession>
<reference evidence="3 4" key="1">
    <citation type="submission" date="2019-05" db="EMBL/GenBank/DDBJ databases">
        <title>Complete genome sequence of Izhakiella calystegiae KSNA2, an endophyte isolated from beach morning glory (Calystegia soldanella).</title>
        <authorList>
            <person name="Jiang L."/>
            <person name="Jeong J.C."/>
            <person name="Kim C.Y."/>
            <person name="Kim D.H."/>
            <person name="Kim S.W."/>
            <person name="Lee j."/>
        </authorList>
    </citation>
    <scope>NUCLEOTIDE SEQUENCE [LARGE SCALE GENOMIC DNA]</scope>
    <source>
        <strain evidence="3 4">KSNA2</strain>
    </source>
</reference>
<dbReference type="InterPro" id="IPR011047">
    <property type="entry name" value="Quinoprotein_ADH-like_sf"/>
</dbReference>
<dbReference type="EMBL" id="CP040428">
    <property type="protein sequence ID" value="QCT22588.1"/>
    <property type="molecule type" value="Genomic_DNA"/>
</dbReference>
<dbReference type="KEGG" id="izh:FEM41_02930"/>
<evidence type="ECO:0000313" key="3">
    <source>
        <dbReference type="EMBL" id="QCT22588.1"/>
    </source>
</evidence>
<dbReference type="GO" id="GO:0004062">
    <property type="term" value="F:aryl sulfotransferase activity"/>
    <property type="evidence" value="ECO:0007669"/>
    <property type="project" value="InterPro"/>
</dbReference>
<keyword evidence="2" id="KW-0732">Signal</keyword>
<proteinExistence type="predicted"/>